<keyword evidence="1" id="KW-0479">Metal-binding</keyword>
<protein>
    <recommendedName>
        <fullName evidence="2">CCHC-type domain-containing protein</fullName>
    </recommendedName>
</protein>
<dbReference type="GO" id="GO:0008270">
    <property type="term" value="F:zinc ion binding"/>
    <property type="evidence" value="ECO:0007669"/>
    <property type="project" value="UniProtKB-KW"/>
</dbReference>
<evidence type="ECO:0000259" key="2">
    <source>
        <dbReference type="PROSITE" id="PS50158"/>
    </source>
</evidence>
<dbReference type="SUPFAM" id="SSF57756">
    <property type="entry name" value="Retrovirus zinc finger-like domains"/>
    <property type="match status" value="1"/>
</dbReference>
<name>A0A5B7C7J8_DAVIN</name>
<gene>
    <name evidence="3" type="ORF">Din_044804</name>
</gene>
<dbReference type="GO" id="GO:0003676">
    <property type="term" value="F:nucleic acid binding"/>
    <property type="evidence" value="ECO:0007669"/>
    <property type="project" value="InterPro"/>
</dbReference>
<dbReference type="EMBL" id="GHES01044804">
    <property type="protein sequence ID" value="MPA75363.1"/>
    <property type="molecule type" value="Transcribed_RNA"/>
</dbReference>
<dbReference type="Gene3D" id="4.10.60.10">
    <property type="entry name" value="Zinc finger, CCHC-type"/>
    <property type="match status" value="1"/>
</dbReference>
<accession>A0A5B7C7J8</accession>
<dbReference type="InterPro" id="IPR001878">
    <property type="entry name" value="Znf_CCHC"/>
</dbReference>
<dbReference type="PROSITE" id="PS50158">
    <property type="entry name" value="ZF_CCHC"/>
    <property type="match status" value="1"/>
</dbReference>
<sequence>MADDLYLHFHPYPTATALMDALNARFNTSSMASRMVLFRKYVEHRMPEDAPINHHILEMGVMAHDLQTAGVPVPDEMQAVVLMNSLPESWEDVVGGLIVHMNTEDLTLVNVSKRLGIMGDLKEWRARENEASTDKKSKKGLRGNCYTCGRPGHCQADCPNSELF</sequence>
<dbReference type="InterPro" id="IPR036875">
    <property type="entry name" value="Znf_CCHC_sf"/>
</dbReference>
<keyword evidence="1" id="KW-0863">Zinc-finger</keyword>
<reference evidence="3" key="1">
    <citation type="submission" date="2019-08" db="EMBL/GenBank/DDBJ databases">
        <title>Reference gene set and small RNA set construction with multiple tissues from Davidia involucrata Baill.</title>
        <authorList>
            <person name="Yang H."/>
            <person name="Zhou C."/>
            <person name="Li G."/>
            <person name="Wang J."/>
            <person name="Gao P."/>
            <person name="Wang M."/>
            <person name="Wang R."/>
            <person name="Zhao Y."/>
        </authorList>
    </citation>
    <scope>NUCLEOTIDE SEQUENCE</scope>
    <source>
        <tissue evidence="3">Mixed with DoveR01_LX</tissue>
    </source>
</reference>
<keyword evidence="1" id="KW-0862">Zinc</keyword>
<proteinExistence type="predicted"/>
<organism evidence="3">
    <name type="scientific">Davidia involucrata</name>
    <name type="common">Dove tree</name>
    <dbReference type="NCBI Taxonomy" id="16924"/>
    <lineage>
        <taxon>Eukaryota</taxon>
        <taxon>Viridiplantae</taxon>
        <taxon>Streptophyta</taxon>
        <taxon>Embryophyta</taxon>
        <taxon>Tracheophyta</taxon>
        <taxon>Spermatophyta</taxon>
        <taxon>Magnoliopsida</taxon>
        <taxon>eudicotyledons</taxon>
        <taxon>Gunneridae</taxon>
        <taxon>Pentapetalae</taxon>
        <taxon>asterids</taxon>
        <taxon>Cornales</taxon>
        <taxon>Nyssaceae</taxon>
        <taxon>Davidia</taxon>
    </lineage>
</organism>
<dbReference type="AlphaFoldDB" id="A0A5B7C7J8"/>
<evidence type="ECO:0000256" key="1">
    <source>
        <dbReference type="PROSITE-ProRule" id="PRU00047"/>
    </source>
</evidence>
<dbReference type="Pfam" id="PF14223">
    <property type="entry name" value="Retrotran_gag_2"/>
    <property type="match status" value="1"/>
</dbReference>
<evidence type="ECO:0000313" key="3">
    <source>
        <dbReference type="EMBL" id="MPA75363.1"/>
    </source>
</evidence>
<feature type="domain" description="CCHC-type" evidence="2">
    <location>
        <begin position="145"/>
        <end position="160"/>
    </location>
</feature>